<dbReference type="EMBL" id="LAZR01000183">
    <property type="protein sequence ID" value="KKN83545.1"/>
    <property type="molecule type" value="Genomic_DNA"/>
</dbReference>
<reference evidence="1" key="1">
    <citation type="journal article" date="2015" name="Nature">
        <title>Complex archaea that bridge the gap between prokaryotes and eukaryotes.</title>
        <authorList>
            <person name="Spang A."/>
            <person name="Saw J.H."/>
            <person name="Jorgensen S.L."/>
            <person name="Zaremba-Niedzwiedzka K."/>
            <person name="Martijn J."/>
            <person name="Lind A.E."/>
            <person name="van Eijk R."/>
            <person name="Schleper C."/>
            <person name="Guy L."/>
            <person name="Ettema T.J."/>
        </authorList>
    </citation>
    <scope>NUCLEOTIDE SEQUENCE</scope>
</reference>
<sequence length="69" mass="7657">MKKITVVKANVAKPVLKIKALTVYEIYEESTGDWFCYGQEYSLAKARSVAKRLDGPTVIVSAHLPAVEM</sequence>
<comment type="caution">
    <text evidence="1">The sequence shown here is derived from an EMBL/GenBank/DDBJ whole genome shotgun (WGS) entry which is preliminary data.</text>
</comment>
<gene>
    <name evidence="1" type="ORF">LCGC14_0297840</name>
</gene>
<evidence type="ECO:0000313" key="1">
    <source>
        <dbReference type="EMBL" id="KKN83545.1"/>
    </source>
</evidence>
<organism evidence="1">
    <name type="scientific">marine sediment metagenome</name>
    <dbReference type="NCBI Taxonomy" id="412755"/>
    <lineage>
        <taxon>unclassified sequences</taxon>
        <taxon>metagenomes</taxon>
        <taxon>ecological metagenomes</taxon>
    </lineage>
</organism>
<accession>A0A0F9TR54</accession>
<protein>
    <submittedName>
        <fullName evidence="1">Uncharacterized protein</fullName>
    </submittedName>
</protein>
<dbReference type="AlphaFoldDB" id="A0A0F9TR54"/>
<name>A0A0F9TR54_9ZZZZ</name>
<proteinExistence type="predicted"/>